<evidence type="ECO:0000313" key="2">
    <source>
        <dbReference type="Proteomes" id="UP000194945"/>
    </source>
</evidence>
<protein>
    <recommendedName>
        <fullName evidence="3">Two component regulator three Y domain-containing protein</fullName>
    </recommendedName>
</protein>
<dbReference type="Proteomes" id="UP000194945">
    <property type="component" value="Unassembled WGS sequence"/>
</dbReference>
<organism evidence="1 2">
    <name type="scientific">Bacillus wiedmannii</name>
    <dbReference type="NCBI Taxonomy" id="1890302"/>
    <lineage>
        <taxon>Bacteria</taxon>
        <taxon>Bacillati</taxon>
        <taxon>Bacillota</taxon>
        <taxon>Bacilli</taxon>
        <taxon>Bacillales</taxon>
        <taxon>Bacillaceae</taxon>
        <taxon>Bacillus</taxon>
        <taxon>Bacillus cereus group</taxon>
    </lineage>
</organism>
<evidence type="ECO:0008006" key="3">
    <source>
        <dbReference type="Google" id="ProtNLM"/>
    </source>
</evidence>
<dbReference type="AlphaFoldDB" id="A0A242Z0I4"/>
<dbReference type="GO" id="GO:0015031">
    <property type="term" value="P:protein transport"/>
    <property type="evidence" value="ECO:0007669"/>
    <property type="project" value="InterPro"/>
</dbReference>
<dbReference type="Gene3D" id="3.40.50.1820">
    <property type="entry name" value="alpha/beta hydrolase"/>
    <property type="match status" value="1"/>
</dbReference>
<dbReference type="EMBL" id="NFDE01000060">
    <property type="protein sequence ID" value="OTX85854.1"/>
    <property type="molecule type" value="Genomic_DNA"/>
</dbReference>
<proteinExistence type="predicted"/>
<dbReference type="RefSeq" id="WP_088093294.1">
    <property type="nucleotide sequence ID" value="NZ_JARMNH010000027.1"/>
</dbReference>
<reference evidence="1 2" key="1">
    <citation type="submission" date="2016-10" db="EMBL/GenBank/DDBJ databases">
        <title>Comparative genomics of Bacillus thuringiensis reveals a path to pathogens against multiple invertebrate hosts.</title>
        <authorList>
            <person name="Zheng J."/>
            <person name="Gao Q."/>
            <person name="Liu H."/>
            <person name="Peng D."/>
            <person name="Ruan L."/>
            <person name="Sun M."/>
        </authorList>
    </citation>
    <scope>NUCLEOTIDE SEQUENCE [LARGE SCALE GENOMIC DNA]</scope>
    <source>
        <strain evidence="1">BGSC 4BK1</strain>
    </source>
</reference>
<gene>
    <name evidence="1" type="ORF">BK730_22430</name>
</gene>
<dbReference type="InterPro" id="IPR029058">
    <property type="entry name" value="AB_hydrolase_fold"/>
</dbReference>
<comment type="caution">
    <text evidence="1">The sequence shown here is derived from an EMBL/GenBank/DDBJ whole genome shotgun (WGS) entry which is preliminary data.</text>
</comment>
<evidence type="ECO:0000313" key="1">
    <source>
        <dbReference type="EMBL" id="OTX85854.1"/>
    </source>
</evidence>
<sequence length="334" mass="38824">MVKNKFGEKEKIFKSFVDVVYYFEEEPESDWLLVVFSAVNPPNKFTYNYVSTLNHLKCNKLFILDKYGEQGAYYLGENRSFIIETSVVSLLNYITRKYNIQTKNVITAGSSKGGYSALYYGIKYQFGYIVAGGPQTKLGEFLFDQGKNYSIAEYIAGDLSLESKEYLNSLLYKVLSMPSDSMPDIYIHVGNEDHHYQNHVLPFTKELSKLGVLYNLDVKNYDSHDGLRQYFPPYLTETLCDIMDQNIEDVYPIKLITIEKDKESLVVECVTTGNSLEYAFYIYKDEKILEKIYYTSSSKLYFQIKEKGRYKCKVFVKNRNGSKFIQMSDYVTFN</sequence>
<name>A0A242Z0I4_9BACI</name>
<accession>A0A242Z0I4</accession>
<dbReference type="SUPFAM" id="SSF53474">
    <property type="entry name" value="alpha/beta-Hydrolases"/>
    <property type="match status" value="1"/>
</dbReference>